<feature type="chain" id="PRO_5041935609" evidence="1">
    <location>
        <begin position="28"/>
        <end position="85"/>
    </location>
</feature>
<dbReference type="AlphaFoldDB" id="A0AAD4SBN2"/>
<evidence type="ECO:0000313" key="3">
    <source>
        <dbReference type="Proteomes" id="UP001202328"/>
    </source>
</evidence>
<comment type="caution">
    <text evidence="2">The sequence shown here is derived from an EMBL/GenBank/DDBJ whole genome shotgun (WGS) entry which is preliminary data.</text>
</comment>
<evidence type="ECO:0000256" key="1">
    <source>
        <dbReference type="SAM" id="SignalP"/>
    </source>
</evidence>
<name>A0AAD4SBN2_9MAGN</name>
<evidence type="ECO:0000313" key="2">
    <source>
        <dbReference type="EMBL" id="KAI3895716.1"/>
    </source>
</evidence>
<gene>
    <name evidence="2" type="ORF">MKW98_025507</name>
</gene>
<keyword evidence="1" id="KW-0732">Signal</keyword>
<proteinExistence type="predicted"/>
<reference evidence="2" key="1">
    <citation type="submission" date="2022-04" db="EMBL/GenBank/DDBJ databases">
        <title>A functionally conserved STORR gene fusion in Papaver species that diverged 16.8 million years ago.</title>
        <authorList>
            <person name="Catania T."/>
        </authorList>
    </citation>
    <scope>NUCLEOTIDE SEQUENCE</scope>
    <source>
        <strain evidence="2">S-188037</strain>
    </source>
</reference>
<accession>A0AAD4SBN2</accession>
<organism evidence="2 3">
    <name type="scientific">Papaver atlanticum</name>
    <dbReference type="NCBI Taxonomy" id="357466"/>
    <lineage>
        <taxon>Eukaryota</taxon>
        <taxon>Viridiplantae</taxon>
        <taxon>Streptophyta</taxon>
        <taxon>Embryophyta</taxon>
        <taxon>Tracheophyta</taxon>
        <taxon>Spermatophyta</taxon>
        <taxon>Magnoliopsida</taxon>
        <taxon>Ranunculales</taxon>
        <taxon>Papaveraceae</taxon>
        <taxon>Papaveroideae</taxon>
        <taxon>Papaver</taxon>
    </lineage>
</organism>
<feature type="signal peptide" evidence="1">
    <location>
        <begin position="1"/>
        <end position="27"/>
    </location>
</feature>
<keyword evidence="3" id="KW-1185">Reference proteome</keyword>
<sequence length="85" mass="9379">MASRKFTFVAFLVMFIVLSADFSSVMATRVANPACCQYYNIGRCEYSSYADNLKCNNICKSSCSGGACKSATPDVNKQRCLCYCH</sequence>
<dbReference type="EMBL" id="JAJJMB010011896">
    <property type="protein sequence ID" value="KAI3895716.1"/>
    <property type="molecule type" value="Genomic_DNA"/>
</dbReference>
<dbReference type="Proteomes" id="UP001202328">
    <property type="component" value="Unassembled WGS sequence"/>
</dbReference>
<protein>
    <submittedName>
        <fullName evidence="2">Uncharacterized protein</fullName>
    </submittedName>
</protein>